<feature type="non-terminal residue" evidence="1">
    <location>
        <position position="1"/>
    </location>
</feature>
<protein>
    <submittedName>
        <fullName evidence="1">Uncharacterized protein</fullName>
    </submittedName>
</protein>
<comment type="caution">
    <text evidence="1">The sequence shown here is derived from an EMBL/GenBank/DDBJ whole genome shotgun (WGS) entry which is preliminary data.</text>
</comment>
<reference evidence="1 2" key="1">
    <citation type="submission" date="2024-06" db="EMBL/GenBank/DDBJ databases">
        <title>A chromosome-level genome assembly of beet webworm, Loxostege sticticalis.</title>
        <authorList>
            <person name="Zhang Y."/>
        </authorList>
    </citation>
    <scope>NUCLEOTIDE SEQUENCE [LARGE SCALE GENOMIC DNA]</scope>
    <source>
        <strain evidence="1">AQ028</strain>
        <tissue evidence="1">Male pupae</tissue>
    </source>
</reference>
<evidence type="ECO:0000313" key="1">
    <source>
        <dbReference type="EMBL" id="KAL0810393.1"/>
    </source>
</evidence>
<evidence type="ECO:0000313" key="2">
    <source>
        <dbReference type="Proteomes" id="UP001549921"/>
    </source>
</evidence>
<name>A0ABD0S8J1_LOXSC</name>
<proteinExistence type="predicted"/>
<accession>A0ABD0S8J1</accession>
<dbReference type="AlphaFoldDB" id="A0ABD0S8J1"/>
<organism evidence="1 2">
    <name type="scientific">Loxostege sticticalis</name>
    <name type="common">Beet webworm moth</name>
    <dbReference type="NCBI Taxonomy" id="481309"/>
    <lineage>
        <taxon>Eukaryota</taxon>
        <taxon>Metazoa</taxon>
        <taxon>Ecdysozoa</taxon>
        <taxon>Arthropoda</taxon>
        <taxon>Hexapoda</taxon>
        <taxon>Insecta</taxon>
        <taxon>Pterygota</taxon>
        <taxon>Neoptera</taxon>
        <taxon>Endopterygota</taxon>
        <taxon>Lepidoptera</taxon>
        <taxon>Glossata</taxon>
        <taxon>Ditrysia</taxon>
        <taxon>Pyraloidea</taxon>
        <taxon>Crambidae</taxon>
        <taxon>Pyraustinae</taxon>
        <taxon>Loxostege</taxon>
    </lineage>
</organism>
<dbReference type="Proteomes" id="UP001549921">
    <property type="component" value="Unassembled WGS sequence"/>
</dbReference>
<dbReference type="EMBL" id="JBEDNZ010000026">
    <property type="protein sequence ID" value="KAL0810393.1"/>
    <property type="molecule type" value="Genomic_DNA"/>
</dbReference>
<sequence>KAQDKDSSDSSSSSASEDYPLEIDFKQALRTALRARCQKVDHCVQKCPPKKPSCPVNCQQVFDNLNLCAPPTTTPSCEKTWGKTMPPRWRL</sequence>
<gene>
    <name evidence="1" type="ORF">ABMA28_010538</name>
</gene>